<reference evidence="3 4" key="1">
    <citation type="journal article" date="2011" name="Cell">
        <title>Insight into structure and assembly of the nuclear pore complex by utilizing the genome of a eukaryotic thermophile.</title>
        <authorList>
            <person name="Amlacher S."/>
            <person name="Sarges P."/>
            <person name="Flemming D."/>
            <person name="van Noort V."/>
            <person name="Kunze R."/>
            <person name="Devos D.P."/>
            <person name="Arumugam M."/>
            <person name="Bork P."/>
            <person name="Hurt E."/>
        </authorList>
    </citation>
    <scope>NUCLEOTIDE SEQUENCE [LARGE SCALE GENOMIC DNA]</scope>
    <source>
        <strain evidence="4">DSM 1495 / CBS 144.50 / IMI 039719</strain>
    </source>
</reference>
<dbReference type="PANTHER" id="PTHR38422:SF1">
    <property type="entry name" value="SOMETHING ABOUT SILENCING PROTEIN 4"/>
    <property type="match status" value="1"/>
</dbReference>
<dbReference type="InterPro" id="IPR038988">
    <property type="entry name" value="Sas4"/>
</dbReference>
<dbReference type="GO" id="GO:0004402">
    <property type="term" value="F:histone acetyltransferase activity"/>
    <property type="evidence" value="ECO:0007669"/>
    <property type="project" value="TreeGrafter"/>
</dbReference>
<name>G0SGP7_CHATD</name>
<dbReference type="EMBL" id="GL988047">
    <property type="protein sequence ID" value="EGS17386.1"/>
    <property type="molecule type" value="Genomic_DNA"/>
</dbReference>
<evidence type="ECO:0000256" key="1">
    <source>
        <dbReference type="SAM" id="MobiDB-lite"/>
    </source>
</evidence>
<dbReference type="Pfam" id="PF15460">
    <property type="entry name" value="SAS4"/>
    <property type="match status" value="1"/>
</dbReference>
<feature type="region of interest" description="Disordered" evidence="1">
    <location>
        <begin position="1"/>
        <end position="172"/>
    </location>
</feature>
<evidence type="ECO:0000259" key="2">
    <source>
        <dbReference type="Pfam" id="PF15460"/>
    </source>
</evidence>
<feature type="compositionally biased region" description="Pro residues" evidence="1">
    <location>
        <begin position="78"/>
        <end position="89"/>
    </location>
</feature>
<dbReference type="KEGG" id="cthr:CTHT_0067110"/>
<keyword evidence="4" id="KW-1185">Reference proteome</keyword>
<feature type="compositionally biased region" description="Low complexity" evidence="1">
    <location>
        <begin position="510"/>
        <end position="525"/>
    </location>
</feature>
<feature type="compositionally biased region" description="Low complexity" evidence="1">
    <location>
        <begin position="90"/>
        <end position="108"/>
    </location>
</feature>
<protein>
    <recommendedName>
        <fullName evidence="2">Something about silencing protein 4 domain-containing protein</fullName>
    </recommendedName>
</protein>
<feature type="compositionally biased region" description="Low complexity" evidence="1">
    <location>
        <begin position="23"/>
        <end position="43"/>
    </location>
</feature>
<dbReference type="GO" id="GO:0033255">
    <property type="term" value="C:SAS acetyltransferase complex"/>
    <property type="evidence" value="ECO:0007669"/>
    <property type="project" value="InterPro"/>
</dbReference>
<feature type="compositionally biased region" description="Basic and acidic residues" evidence="1">
    <location>
        <begin position="530"/>
        <end position="548"/>
    </location>
</feature>
<feature type="region of interest" description="Disordered" evidence="1">
    <location>
        <begin position="351"/>
        <end position="658"/>
    </location>
</feature>
<feature type="compositionally biased region" description="Basic and acidic residues" evidence="1">
    <location>
        <begin position="50"/>
        <end position="63"/>
    </location>
</feature>
<dbReference type="Proteomes" id="UP000008066">
    <property type="component" value="Unassembled WGS sequence"/>
</dbReference>
<feature type="compositionally biased region" description="Low complexity" evidence="1">
    <location>
        <begin position="1"/>
        <end position="11"/>
    </location>
</feature>
<organism evidence="4">
    <name type="scientific">Chaetomium thermophilum (strain DSM 1495 / CBS 144.50 / IMI 039719)</name>
    <name type="common">Thermochaetoides thermophila</name>
    <dbReference type="NCBI Taxonomy" id="759272"/>
    <lineage>
        <taxon>Eukaryota</taxon>
        <taxon>Fungi</taxon>
        <taxon>Dikarya</taxon>
        <taxon>Ascomycota</taxon>
        <taxon>Pezizomycotina</taxon>
        <taxon>Sordariomycetes</taxon>
        <taxon>Sordariomycetidae</taxon>
        <taxon>Sordariales</taxon>
        <taxon>Chaetomiaceae</taxon>
        <taxon>Thermochaetoides</taxon>
    </lineage>
</organism>
<dbReference type="InterPro" id="IPR029184">
    <property type="entry name" value="Sas4_dom"/>
</dbReference>
<feature type="compositionally biased region" description="Low complexity" evidence="1">
    <location>
        <begin position="476"/>
        <end position="486"/>
    </location>
</feature>
<dbReference type="eggNOG" id="ENOG502RYH0">
    <property type="taxonomic scope" value="Eukaryota"/>
</dbReference>
<feature type="compositionally biased region" description="Acidic residues" evidence="1">
    <location>
        <begin position="405"/>
        <end position="424"/>
    </location>
</feature>
<dbReference type="OMA" id="ELAMYFP"/>
<dbReference type="HOGENOM" id="CLU_011914_1_0_1"/>
<feature type="compositionally biased region" description="Low complexity" evidence="1">
    <location>
        <begin position="571"/>
        <end position="581"/>
    </location>
</feature>
<accession>G0SGP7</accession>
<feature type="compositionally biased region" description="Basic and acidic residues" evidence="1">
    <location>
        <begin position="375"/>
        <end position="390"/>
    </location>
</feature>
<gene>
    <name evidence="3" type="ORF">CTHT_0067110</name>
</gene>
<dbReference type="OrthoDB" id="1938992at2759"/>
<feature type="compositionally biased region" description="Basic and acidic residues" evidence="1">
    <location>
        <begin position="351"/>
        <end position="361"/>
    </location>
</feature>
<dbReference type="RefSeq" id="XP_006697004.1">
    <property type="nucleotide sequence ID" value="XM_006696941.1"/>
</dbReference>
<dbReference type="GeneID" id="18260749"/>
<feature type="domain" description="Something about silencing protein 4" evidence="2">
    <location>
        <begin position="259"/>
        <end position="355"/>
    </location>
</feature>
<evidence type="ECO:0000313" key="3">
    <source>
        <dbReference type="EMBL" id="EGS17386.1"/>
    </source>
</evidence>
<dbReference type="PANTHER" id="PTHR38422">
    <property type="entry name" value="SOMETHING ABOUT SILENCING PROTEIN 4"/>
    <property type="match status" value="1"/>
</dbReference>
<dbReference type="STRING" id="759272.G0SGP7"/>
<dbReference type="AlphaFoldDB" id="G0SGP7"/>
<feature type="compositionally biased region" description="Basic residues" evidence="1">
    <location>
        <begin position="464"/>
        <end position="475"/>
    </location>
</feature>
<evidence type="ECO:0000313" key="4">
    <source>
        <dbReference type="Proteomes" id="UP000008066"/>
    </source>
</evidence>
<proteinExistence type="predicted"/>
<sequence length="658" mass="72785">MAMATAAAAATRSRRAERRAKEPAAPSQQQQQPVQQQQQQQQQLARAKRARDFTDHGDRDTVVAKKPRLGIAVEFPTKPLPPPPPPPSRPTTSSVASNSSSSNSSSNSRDGGAAEIQQQQQRPQGRTKHQTKVANGLKAELSRLQPSSADTAAAVGGVPEQGTGRKLRSQESTRLKSELSNYFPEYDEIIGNDPKEEHLLNLETPIVIVPAANQAPISYDKYPVMSFGDHLFTDLWDSQVIDFSFLNSKVSHNLTEKDDPLPDSLFELPHKRAERQERSIRNTEKGRAKHEKEQVVRLLEGLQGPEWLRILGVHGPTTEAKRRQYEPAREYFISGCQAILDKFKRWTAEEKRRKQMEKDKAAAQQAAAAGSVESPQHDKEKEEKKSQPEKSKKKSARASKSREVDNDEEDQEVPDSEFDSDSDDGSGVYEEPAAFKGKPPDLDDHDDADVEKQLREEALAAAAAKRRTKSAKGKRTATTTSASSSSRCKKTVGPSKRPVSAATAQNKNRSASVPTTAPATGASSAKPKKKTADNNKGDKEASSSKSTKELTSFFTSRAQRDAALARHAFHPSTTSTSTTSRPTRRTTRSSEKILAWGHALPDVRETEFALPKDMLEDENLKEIRLTRSQSHNKKRRAEQKEENNDSDAVGASKRRRRS</sequence>